<name>A0ABR7XRA9_9SPHI</name>
<dbReference type="InterPro" id="IPR014327">
    <property type="entry name" value="RNA_pol_sigma70_bacteroid"/>
</dbReference>
<dbReference type="InterPro" id="IPR007627">
    <property type="entry name" value="RNA_pol_sigma70_r2"/>
</dbReference>
<dbReference type="Proteomes" id="UP000651112">
    <property type="component" value="Unassembled WGS sequence"/>
</dbReference>
<dbReference type="Pfam" id="PF04542">
    <property type="entry name" value="Sigma70_r2"/>
    <property type="match status" value="1"/>
</dbReference>
<comment type="similarity">
    <text evidence="1">Belongs to the sigma-70 factor family. ECF subfamily.</text>
</comment>
<dbReference type="Gene3D" id="1.10.10.10">
    <property type="entry name" value="Winged helix-like DNA-binding domain superfamily/Winged helix DNA-binding domain"/>
    <property type="match status" value="1"/>
</dbReference>
<dbReference type="InterPro" id="IPR013324">
    <property type="entry name" value="RNA_pol_sigma_r3/r4-like"/>
</dbReference>
<keyword evidence="4" id="KW-0804">Transcription</keyword>
<dbReference type="InterPro" id="IPR013325">
    <property type="entry name" value="RNA_pol_sigma_r2"/>
</dbReference>
<keyword evidence="8" id="KW-1185">Reference proteome</keyword>
<feature type="domain" description="RNA polymerase sigma-70 region 2" evidence="5">
    <location>
        <begin position="37"/>
        <end position="103"/>
    </location>
</feature>
<keyword evidence="2" id="KW-0805">Transcription regulation</keyword>
<evidence type="ECO:0000256" key="1">
    <source>
        <dbReference type="ARBA" id="ARBA00010641"/>
    </source>
</evidence>
<dbReference type="InterPro" id="IPR039425">
    <property type="entry name" value="RNA_pol_sigma-70-like"/>
</dbReference>
<organism evidence="7 8">
    <name type="scientific">Sphingobacterium chuzhouense</name>
    <dbReference type="NCBI Taxonomy" id="1742264"/>
    <lineage>
        <taxon>Bacteria</taxon>
        <taxon>Pseudomonadati</taxon>
        <taxon>Bacteroidota</taxon>
        <taxon>Sphingobacteriia</taxon>
        <taxon>Sphingobacteriales</taxon>
        <taxon>Sphingobacteriaceae</taxon>
        <taxon>Sphingobacterium</taxon>
    </lineage>
</organism>
<evidence type="ECO:0000256" key="4">
    <source>
        <dbReference type="ARBA" id="ARBA00023163"/>
    </source>
</evidence>
<dbReference type="InterPro" id="IPR014284">
    <property type="entry name" value="RNA_pol_sigma-70_dom"/>
</dbReference>
<evidence type="ECO:0000256" key="2">
    <source>
        <dbReference type="ARBA" id="ARBA00023015"/>
    </source>
</evidence>
<dbReference type="SUPFAM" id="SSF88659">
    <property type="entry name" value="Sigma3 and sigma4 domains of RNA polymerase sigma factors"/>
    <property type="match status" value="1"/>
</dbReference>
<reference evidence="7 8" key="1">
    <citation type="submission" date="2020-08" db="EMBL/GenBank/DDBJ databases">
        <title>Sphingobacterium sp. DN00404 isolated from aquaculture water.</title>
        <authorList>
            <person name="Zhang M."/>
        </authorList>
    </citation>
    <scope>NUCLEOTIDE SEQUENCE [LARGE SCALE GENOMIC DNA]</scope>
    <source>
        <strain evidence="7 8">KCTC 42746</strain>
    </source>
</reference>
<dbReference type="InterPro" id="IPR013249">
    <property type="entry name" value="RNA_pol_sigma70_r4_t2"/>
</dbReference>
<evidence type="ECO:0000259" key="5">
    <source>
        <dbReference type="Pfam" id="PF04542"/>
    </source>
</evidence>
<feature type="domain" description="RNA polymerase sigma factor 70 region 4 type 2" evidence="6">
    <location>
        <begin position="133"/>
        <end position="185"/>
    </location>
</feature>
<sequence length="199" mass="23541">MSIGGVNMLDRDELQKLEDKNLLNLLRVGNVQAFNLLYDRYSPVLYVHACRMLKDVDLAKDVVHDLFAMLWHKKEQLLIDSNLKSYLYRAVRNRVLDLFAKEKVRIDYQNYMMISNEHDGADENHFHKQELEEIIESELNKLPEQMRKVFLLSRLEDKSYKEIAADLDIAEGTVKKQIYLALKRLKKSIVYILIFFIFS</sequence>
<dbReference type="EMBL" id="JACNYL010000001">
    <property type="protein sequence ID" value="MBD1420812.1"/>
    <property type="molecule type" value="Genomic_DNA"/>
</dbReference>
<accession>A0ABR7XRA9</accession>
<dbReference type="Gene3D" id="1.10.1740.10">
    <property type="match status" value="1"/>
</dbReference>
<protein>
    <submittedName>
        <fullName evidence="7">RNA polymerase sigma-70 factor</fullName>
    </submittedName>
</protein>
<dbReference type="Pfam" id="PF08281">
    <property type="entry name" value="Sigma70_r4_2"/>
    <property type="match status" value="1"/>
</dbReference>
<proteinExistence type="inferred from homology"/>
<dbReference type="InterPro" id="IPR036388">
    <property type="entry name" value="WH-like_DNA-bd_sf"/>
</dbReference>
<evidence type="ECO:0000256" key="3">
    <source>
        <dbReference type="ARBA" id="ARBA00023082"/>
    </source>
</evidence>
<keyword evidence="3" id="KW-0731">Sigma factor</keyword>
<dbReference type="NCBIfam" id="TIGR02985">
    <property type="entry name" value="Sig70_bacteroi1"/>
    <property type="match status" value="1"/>
</dbReference>
<dbReference type="NCBIfam" id="TIGR02937">
    <property type="entry name" value="sigma70-ECF"/>
    <property type="match status" value="1"/>
</dbReference>
<dbReference type="RefSeq" id="WP_190312552.1">
    <property type="nucleotide sequence ID" value="NZ_JACNYL010000001.1"/>
</dbReference>
<evidence type="ECO:0000313" key="8">
    <source>
        <dbReference type="Proteomes" id="UP000651112"/>
    </source>
</evidence>
<evidence type="ECO:0000313" key="7">
    <source>
        <dbReference type="EMBL" id="MBD1420812.1"/>
    </source>
</evidence>
<dbReference type="SUPFAM" id="SSF88946">
    <property type="entry name" value="Sigma2 domain of RNA polymerase sigma factors"/>
    <property type="match status" value="1"/>
</dbReference>
<evidence type="ECO:0000259" key="6">
    <source>
        <dbReference type="Pfam" id="PF08281"/>
    </source>
</evidence>
<comment type="caution">
    <text evidence="7">The sequence shown here is derived from an EMBL/GenBank/DDBJ whole genome shotgun (WGS) entry which is preliminary data.</text>
</comment>
<dbReference type="PANTHER" id="PTHR43133:SF46">
    <property type="entry name" value="RNA POLYMERASE SIGMA-70 FACTOR ECF SUBFAMILY"/>
    <property type="match status" value="1"/>
</dbReference>
<gene>
    <name evidence="7" type="ORF">H8B21_04415</name>
</gene>
<dbReference type="PANTHER" id="PTHR43133">
    <property type="entry name" value="RNA POLYMERASE ECF-TYPE SIGMA FACTO"/>
    <property type="match status" value="1"/>
</dbReference>
<dbReference type="CDD" id="cd06171">
    <property type="entry name" value="Sigma70_r4"/>
    <property type="match status" value="1"/>
</dbReference>